<evidence type="ECO:0000313" key="1">
    <source>
        <dbReference type="EMBL" id="MBA4537053.1"/>
    </source>
</evidence>
<name>A0A6B3VSV6_9BACI</name>
<accession>A0A6B3VSV6</accession>
<proteinExistence type="predicted"/>
<dbReference type="Gene3D" id="2.40.50.390">
    <property type="entry name" value="Conjugative transposon protein, DUF961"/>
    <property type="match status" value="1"/>
</dbReference>
<organism evidence="2 3">
    <name type="scientific">Bacillus aquiflavi</name>
    <dbReference type="NCBI Taxonomy" id="2672567"/>
    <lineage>
        <taxon>Bacteria</taxon>
        <taxon>Bacillati</taxon>
        <taxon>Bacillota</taxon>
        <taxon>Bacilli</taxon>
        <taxon>Bacillales</taxon>
        <taxon>Bacillaceae</taxon>
        <taxon>Bacillus</taxon>
    </lineage>
</organism>
<dbReference type="RefSeq" id="WP_163241697.1">
    <property type="nucleotide sequence ID" value="NZ_JAAIWN010000013.1"/>
</dbReference>
<dbReference type="EMBL" id="JACEIO010000014">
    <property type="protein sequence ID" value="MBA4537053.1"/>
    <property type="molecule type" value="Genomic_DNA"/>
</dbReference>
<dbReference type="Proteomes" id="UP000472971">
    <property type="component" value="Unassembled WGS sequence"/>
</dbReference>
<sequence length="106" mass="12113">MSINVKDLIDLSKLGNTMLLVEPPEAYTKFVDGERTDEIEGYKYSVVLVDHNYDKIQVKVEEQTASISLEKGETVKVQFENLEVFPFSFNNRIGLSFKAKSVHIKK</sequence>
<comment type="caution">
    <text evidence="2">The sequence shown here is derived from an EMBL/GenBank/DDBJ whole genome shotgun (WGS) entry which is preliminary data.</text>
</comment>
<keyword evidence="3" id="KW-1185">Reference proteome</keyword>
<gene>
    <name evidence="2" type="ORF">G4D64_07430</name>
    <name evidence="1" type="ORF">H1Z61_07815</name>
</gene>
<evidence type="ECO:0000313" key="3">
    <source>
        <dbReference type="Proteomes" id="UP000472971"/>
    </source>
</evidence>
<evidence type="ECO:0000313" key="4">
    <source>
        <dbReference type="Proteomes" id="UP000570010"/>
    </source>
</evidence>
<reference evidence="1 4" key="2">
    <citation type="submission" date="2020-07" db="EMBL/GenBank/DDBJ databases">
        <authorList>
            <person name="Feng H."/>
        </authorList>
    </citation>
    <scope>NUCLEOTIDE SEQUENCE [LARGE SCALE GENOMIC DNA]</scope>
    <source>
        <strain evidence="1">S-12</strain>
        <strain evidence="4">s-12</strain>
    </source>
</reference>
<evidence type="ECO:0000313" key="2">
    <source>
        <dbReference type="EMBL" id="NEY81350.1"/>
    </source>
</evidence>
<dbReference type="AlphaFoldDB" id="A0A6B3VSV6"/>
<protein>
    <submittedName>
        <fullName evidence="2">Uncharacterized protein</fullName>
    </submittedName>
</protein>
<reference evidence="2 3" key="1">
    <citation type="submission" date="2020-02" db="EMBL/GenBank/DDBJ databases">
        <title>Bacillus aquiflavi sp. nov., isolated from yellow water of strong flavor Chinese baijiu in Yibin region of China.</title>
        <authorList>
            <person name="Xie J."/>
        </authorList>
    </citation>
    <scope>NUCLEOTIDE SEQUENCE [LARGE SCALE GENOMIC DNA]</scope>
    <source>
        <strain evidence="2 3">3H-10</strain>
    </source>
</reference>
<dbReference type="EMBL" id="JAAIWN010000013">
    <property type="protein sequence ID" value="NEY81350.1"/>
    <property type="molecule type" value="Genomic_DNA"/>
</dbReference>
<dbReference type="Proteomes" id="UP000570010">
    <property type="component" value="Unassembled WGS sequence"/>
</dbReference>
<dbReference type="InterPro" id="IPR038620">
    <property type="entry name" value="YdcP-like_sf"/>
</dbReference>